<evidence type="ECO:0000256" key="1">
    <source>
        <dbReference type="ARBA" id="ARBA00004141"/>
    </source>
</evidence>
<reference evidence="6 7" key="1">
    <citation type="submission" date="2018-10" db="EMBL/GenBank/DDBJ databases">
        <title>Isolation, diversity and antifungal activity of actinobacteria from wheat.</title>
        <authorList>
            <person name="Han C."/>
        </authorList>
    </citation>
    <scope>NUCLEOTIDE SEQUENCE [LARGE SCALE GENOMIC DNA]</scope>
    <source>
        <strain evidence="6 7">NEAU-YY642</strain>
    </source>
</reference>
<sequence length="381" mass="38914">MNLLDVLLLVAAVAAAFSGFQRGLIAGVVSLAGFVGGAALGVWLLPFFVDQLTPGSVAATVVALLVVLVPAAVGQALAWPLALRLRNAVRWAPGRWLDGAGGAVFNAVGVLLVAWIAASALVPTPSPGLNREVQGSALLGAVQDRMPEQAPTWFSRATHALSDAGFPQVFNPFENDPTVDVPPPSGDNVTQAAAVAAEQSTVKINASAGFSGGQEGSGFVYAPERVVTNAHVVDGASVVAVQVGGVGQRLEAEVLLLDPDIDVAVLAVPGLQAPVLELAGDASRGDPAVVAGYPENGGLDLRAATVASRTTAQGQDIHGRSVVSRDIYAVRGLVRPGNSGGPLLTTEGQVYGMVFARSVTHSETGYVLTADQIRPHLEQAG</sequence>
<evidence type="ECO:0000256" key="2">
    <source>
        <dbReference type="ARBA" id="ARBA00022692"/>
    </source>
</evidence>
<dbReference type="InterPro" id="IPR001940">
    <property type="entry name" value="Peptidase_S1C"/>
</dbReference>
<dbReference type="InterPro" id="IPR047680">
    <property type="entry name" value="MarP-like"/>
</dbReference>
<dbReference type="GO" id="GO:0006508">
    <property type="term" value="P:proteolysis"/>
    <property type="evidence" value="ECO:0007669"/>
    <property type="project" value="UniProtKB-KW"/>
</dbReference>
<dbReference type="GO" id="GO:0004252">
    <property type="term" value="F:serine-type endopeptidase activity"/>
    <property type="evidence" value="ECO:0007669"/>
    <property type="project" value="InterPro"/>
</dbReference>
<keyword evidence="6" id="KW-0378">Hydrolase</keyword>
<dbReference type="GO" id="GO:0016020">
    <property type="term" value="C:membrane"/>
    <property type="evidence" value="ECO:0007669"/>
    <property type="project" value="UniProtKB-SubCell"/>
</dbReference>
<evidence type="ECO:0000313" key="6">
    <source>
        <dbReference type="EMBL" id="RMI37157.1"/>
    </source>
</evidence>
<dbReference type="InterPro" id="IPR003825">
    <property type="entry name" value="Colicin-V_CvpA"/>
</dbReference>
<feature type="transmembrane region" description="Helical" evidence="5">
    <location>
        <begin position="24"/>
        <end position="45"/>
    </location>
</feature>
<name>A0A3M2LI48_9ACTN</name>
<keyword evidence="2 5" id="KW-0812">Transmembrane</keyword>
<dbReference type="Pfam" id="PF02674">
    <property type="entry name" value="Colicin_V"/>
    <property type="match status" value="1"/>
</dbReference>
<organism evidence="6 7">
    <name type="scientific">Streptomyces triticirhizae</name>
    <dbReference type="NCBI Taxonomy" id="2483353"/>
    <lineage>
        <taxon>Bacteria</taxon>
        <taxon>Bacillati</taxon>
        <taxon>Actinomycetota</taxon>
        <taxon>Actinomycetes</taxon>
        <taxon>Kitasatosporales</taxon>
        <taxon>Streptomycetaceae</taxon>
        <taxon>Streptomyces</taxon>
    </lineage>
</organism>
<accession>A0A3M2LI48</accession>
<keyword evidence="6" id="KW-0645">Protease</keyword>
<comment type="subcellular location">
    <subcellularLocation>
        <location evidence="1">Membrane</location>
        <topology evidence="1">Multi-pass membrane protein</topology>
    </subcellularLocation>
</comment>
<evidence type="ECO:0000256" key="5">
    <source>
        <dbReference type="SAM" id="Phobius"/>
    </source>
</evidence>
<dbReference type="InterPro" id="IPR043504">
    <property type="entry name" value="Peptidase_S1_PA_chymotrypsin"/>
</dbReference>
<evidence type="ECO:0000256" key="3">
    <source>
        <dbReference type="ARBA" id="ARBA00022989"/>
    </source>
</evidence>
<keyword evidence="3 5" id="KW-1133">Transmembrane helix</keyword>
<protein>
    <submittedName>
        <fullName evidence="6">Serine protease</fullName>
    </submittedName>
</protein>
<proteinExistence type="predicted"/>
<keyword evidence="4 5" id="KW-0472">Membrane</keyword>
<evidence type="ECO:0000256" key="4">
    <source>
        <dbReference type="ARBA" id="ARBA00023136"/>
    </source>
</evidence>
<dbReference type="PANTHER" id="PTHR43019:SF23">
    <property type="entry name" value="PROTEASE DO-LIKE 5, CHLOROPLASTIC"/>
    <property type="match status" value="1"/>
</dbReference>
<feature type="transmembrane region" description="Helical" evidence="5">
    <location>
        <begin position="99"/>
        <end position="122"/>
    </location>
</feature>
<dbReference type="Gene3D" id="2.40.10.10">
    <property type="entry name" value="Trypsin-like serine proteases"/>
    <property type="match status" value="2"/>
</dbReference>
<feature type="transmembrane region" description="Helical" evidence="5">
    <location>
        <begin position="57"/>
        <end position="79"/>
    </location>
</feature>
<dbReference type="PRINTS" id="PR00834">
    <property type="entry name" value="PROTEASES2C"/>
</dbReference>
<dbReference type="InterPro" id="IPR009003">
    <property type="entry name" value="Peptidase_S1_PA"/>
</dbReference>
<dbReference type="RefSeq" id="WP_122185236.1">
    <property type="nucleotide sequence ID" value="NZ_RFFJ01000121.1"/>
</dbReference>
<dbReference type="EMBL" id="RFFJ01000121">
    <property type="protein sequence ID" value="RMI37157.1"/>
    <property type="molecule type" value="Genomic_DNA"/>
</dbReference>
<dbReference type="Pfam" id="PF13365">
    <property type="entry name" value="Trypsin_2"/>
    <property type="match status" value="1"/>
</dbReference>
<dbReference type="SUPFAM" id="SSF50494">
    <property type="entry name" value="Trypsin-like serine proteases"/>
    <property type="match status" value="1"/>
</dbReference>
<evidence type="ECO:0000313" key="7">
    <source>
        <dbReference type="Proteomes" id="UP000278673"/>
    </source>
</evidence>
<dbReference type="GO" id="GO:0009403">
    <property type="term" value="P:toxin biosynthetic process"/>
    <property type="evidence" value="ECO:0007669"/>
    <property type="project" value="InterPro"/>
</dbReference>
<dbReference type="Proteomes" id="UP000278673">
    <property type="component" value="Unassembled WGS sequence"/>
</dbReference>
<comment type="caution">
    <text evidence="6">The sequence shown here is derived from an EMBL/GenBank/DDBJ whole genome shotgun (WGS) entry which is preliminary data.</text>
</comment>
<keyword evidence="7" id="KW-1185">Reference proteome</keyword>
<dbReference type="NCBIfam" id="NF033740">
    <property type="entry name" value="MarP_fam_protase"/>
    <property type="match status" value="1"/>
</dbReference>
<dbReference type="AlphaFoldDB" id="A0A3M2LI48"/>
<dbReference type="PANTHER" id="PTHR43019">
    <property type="entry name" value="SERINE ENDOPROTEASE DEGS"/>
    <property type="match status" value="1"/>
</dbReference>
<gene>
    <name evidence="6" type="ORF">EBN88_19735</name>
</gene>